<sequence>MGRGPEMDASAVWGSFRAGLLVICVESLPFLGLPIRNNQEESSYYQPLIKDLDATLVKQIDEVEAEWPKVEYYLQRGSAGKTGAMMFFGDGKPENRQKFEKLLVEMHECASTQLRKEAGKMLSGFKRSYRELHAAYGKLFKEELPDYLENFEFGNKFVSDNFAMVNIFLHKMNLEVWSQDLTYGFWSLACDIGGALGLFLGASLLTIIEIVYLCIQYGLCGRRARNFKCLPLDALAKQVKKTTTCSSCCRKQPKEKAREPIYKKKSQSYQRR</sequence>
<feature type="region of interest" description="Disordered" evidence="14">
    <location>
        <begin position="251"/>
        <end position="272"/>
    </location>
</feature>
<accession>A0A8R1J1J1</accession>
<evidence type="ECO:0000256" key="14">
    <source>
        <dbReference type="SAM" id="MobiDB-lite"/>
    </source>
</evidence>
<keyword evidence="4 13" id="KW-0894">Sodium channel</keyword>
<dbReference type="GO" id="GO:0005886">
    <property type="term" value="C:plasma membrane"/>
    <property type="evidence" value="ECO:0007669"/>
    <property type="project" value="TreeGrafter"/>
</dbReference>
<evidence type="ECO:0000256" key="2">
    <source>
        <dbReference type="ARBA" id="ARBA00007193"/>
    </source>
</evidence>
<keyword evidence="9 15" id="KW-0472">Membrane</keyword>
<evidence type="ECO:0000256" key="1">
    <source>
        <dbReference type="ARBA" id="ARBA00004141"/>
    </source>
</evidence>
<reference evidence="16" key="2">
    <citation type="submission" date="2022-06" db="UniProtKB">
        <authorList>
            <consortium name="EnsemblMetazoa"/>
        </authorList>
    </citation>
    <scope>IDENTIFICATION</scope>
    <source>
        <strain evidence="16">DF5081</strain>
    </source>
</reference>
<feature type="transmembrane region" description="Helical" evidence="15">
    <location>
        <begin position="192"/>
        <end position="215"/>
    </location>
</feature>
<organism evidence="16 17">
    <name type="scientific">Caenorhabditis japonica</name>
    <dbReference type="NCBI Taxonomy" id="281687"/>
    <lineage>
        <taxon>Eukaryota</taxon>
        <taxon>Metazoa</taxon>
        <taxon>Ecdysozoa</taxon>
        <taxon>Nematoda</taxon>
        <taxon>Chromadorea</taxon>
        <taxon>Rhabditida</taxon>
        <taxon>Rhabditina</taxon>
        <taxon>Rhabditomorpha</taxon>
        <taxon>Rhabditoidea</taxon>
        <taxon>Rhabditidae</taxon>
        <taxon>Peloderinae</taxon>
        <taxon>Caenorhabditis</taxon>
    </lineage>
</organism>
<reference evidence="17" key="1">
    <citation type="submission" date="2010-08" db="EMBL/GenBank/DDBJ databases">
        <authorList>
            <consortium name="Caenorhabditis japonica Sequencing Consortium"/>
            <person name="Wilson R.K."/>
        </authorList>
    </citation>
    <scope>NUCLEOTIDE SEQUENCE [LARGE SCALE GENOMIC DNA]</scope>
    <source>
        <strain evidence="17">DF5081</strain>
    </source>
</reference>
<feature type="compositionally biased region" description="Basic residues" evidence="14">
    <location>
        <begin position="263"/>
        <end position="272"/>
    </location>
</feature>
<dbReference type="Pfam" id="PF00858">
    <property type="entry name" value="ASC"/>
    <property type="match status" value="1"/>
</dbReference>
<feature type="compositionally biased region" description="Basic and acidic residues" evidence="14">
    <location>
        <begin position="252"/>
        <end position="262"/>
    </location>
</feature>
<proteinExistence type="inferred from homology"/>
<keyword evidence="11 13" id="KW-0739">Sodium transport</keyword>
<keyword evidence="10" id="KW-0325">Glycoprotein</keyword>
<keyword evidence="8 13" id="KW-0406">Ion transport</keyword>
<dbReference type="Gene3D" id="1.10.287.770">
    <property type="entry name" value="YojJ-like"/>
    <property type="match status" value="1"/>
</dbReference>
<dbReference type="AlphaFoldDB" id="A0A8R1J1J1"/>
<keyword evidence="6 15" id="KW-1133">Transmembrane helix</keyword>
<keyword evidence="17" id="KW-1185">Reference proteome</keyword>
<dbReference type="PRINTS" id="PR01078">
    <property type="entry name" value="AMINACHANNEL"/>
</dbReference>
<evidence type="ECO:0000256" key="15">
    <source>
        <dbReference type="SAM" id="Phobius"/>
    </source>
</evidence>
<dbReference type="GO" id="GO:0015280">
    <property type="term" value="F:ligand-gated sodium channel activity"/>
    <property type="evidence" value="ECO:0007669"/>
    <property type="project" value="TreeGrafter"/>
</dbReference>
<dbReference type="PANTHER" id="PTHR11690:SF296">
    <property type="entry name" value="DEGENERIN-LIKE PROTEIN DEL-10"/>
    <property type="match status" value="1"/>
</dbReference>
<evidence type="ECO:0000313" key="16">
    <source>
        <dbReference type="EnsemblMetazoa" id="CJA42761.1"/>
    </source>
</evidence>
<keyword evidence="12 13" id="KW-0407">Ion channel</keyword>
<evidence type="ECO:0000256" key="7">
    <source>
        <dbReference type="ARBA" id="ARBA00023053"/>
    </source>
</evidence>
<evidence type="ECO:0000256" key="13">
    <source>
        <dbReference type="RuleBase" id="RU000679"/>
    </source>
</evidence>
<evidence type="ECO:0000256" key="6">
    <source>
        <dbReference type="ARBA" id="ARBA00022989"/>
    </source>
</evidence>
<evidence type="ECO:0000256" key="12">
    <source>
        <dbReference type="ARBA" id="ARBA00023303"/>
    </source>
</evidence>
<evidence type="ECO:0000256" key="9">
    <source>
        <dbReference type="ARBA" id="ARBA00023136"/>
    </source>
</evidence>
<evidence type="ECO:0000256" key="4">
    <source>
        <dbReference type="ARBA" id="ARBA00022461"/>
    </source>
</evidence>
<evidence type="ECO:0000313" key="17">
    <source>
        <dbReference type="Proteomes" id="UP000005237"/>
    </source>
</evidence>
<keyword evidence="3 13" id="KW-0813">Transport</keyword>
<dbReference type="PANTHER" id="PTHR11690">
    <property type="entry name" value="AMILORIDE-SENSITIVE SODIUM CHANNEL-RELATED"/>
    <property type="match status" value="1"/>
</dbReference>
<evidence type="ECO:0000256" key="8">
    <source>
        <dbReference type="ARBA" id="ARBA00023065"/>
    </source>
</evidence>
<evidence type="ECO:0000256" key="5">
    <source>
        <dbReference type="ARBA" id="ARBA00022692"/>
    </source>
</evidence>
<protein>
    <submittedName>
        <fullName evidence="16">Uncharacterized protein</fullName>
    </submittedName>
</protein>
<evidence type="ECO:0000256" key="10">
    <source>
        <dbReference type="ARBA" id="ARBA00023180"/>
    </source>
</evidence>
<dbReference type="InterPro" id="IPR001873">
    <property type="entry name" value="ENaC"/>
</dbReference>
<comment type="subcellular location">
    <subcellularLocation>
        <location evidence="1">Membrane</location>
        <topology evidence="1">Multi-pass membrane protein</topology>
    </subcellularLocation>
</comment>
<name>A0A8R1J1J1_CAEJA</name>
<keyword evidence="5 13" id="KW-0812">Transmembrane</keyword>
<evidence type="ECO:0000256" key="3">
    <source>
        <dbReference type="ARBA" id="ARBA00022448"/>
    </source>
</evidence>
<dbReference type="Proteomes" id="UP000005237">
    <property type="component" value="Unassembled WGS sequence"/>
</dbReference>
<evidence type="ECO:0000256" key="11">
    <source>
        <dbReference type="ARBA" id="ARBA00023201"/>
    </source>
</evidence>
<keyword evidence="7" id="KW-0915">Sodium</keyword>
<comment type="similarity">
    <text evidence="2 13">Belongs to the amiloride-sensitive sodium channel (TC 1.A.6) family.</text>
</comment>
<dbReference type="EnsemblMetazoa" id="CJA42761.1">
    <property type="protein sequence ID" value="CJA42761.1"/>
    <property type="gene ID" value="WBGene00218609"/>
</dbReference>